<evidence type="ECO:0000256" key="2">
    <source>
        <dbReference type="SAM" id="SignalP"/>
    </source>
</evidence>
<keyword evidence="4" id="KW-1185">Reference proteome</keyword>
<reference evidence="3 4" key="1">
    <citation type="submission" date="2008-06" db="EMBL/GenBank/DDBJ databases">
        <title>Complete sequence of Chloroherpeton thalassium ATCC 35110.</title>
        <authorList>
            <consortium name="US DOE Joint Genome Institute"/>
            <person name="Lucas S."/>
            <person name="Copeland A."/>
            <person name="Lapidus A."/>
            <person name="Glavina del Rio T."/>
            <person name="Dalin E."/>
            <person name="Tice H."/>
            <person name="Bruce D."/>
            <person name="Goodwin L."/>
            <person name="Pitluck S."/>
            <person name="Schmutz J."/>
            <person name="Larimer F."/>
            <person name="Land M."/>
            <person name="Hauser L."/>
            <person name="Kyrpides N."/>
            <person name="Mikhailova N."/>
            <person name="Liu Z."/>
            <person name="Li T."/>
            <person name="Zhao F."/>
            <person name="Overmann J."/>
            <person name="Bryant D.A."/>
            <person name="Richardson P."/>
        </authorList>
    </citation>
    <scope>NUCLEOTIDE SEQUENCE [LARGE SCALE GENOMIC DNA]</scope>
    <source>
        <strain evidence="4">ATCC 35110 / GB-78</strain>
    </source>
</reference>
<name>B3QY75_CHLT3</name>
<protein>
    <recommendedName>
        <fullName evidence="5">Protein BatD</fullName>
    </recommendedName>
</protein>
<dbReference type="PANTHER" id="PTHR40940">
    <property type="entry name" value="PROTEIN BATD-RELATED"/>
    <property type="match status" value="1"/>
</dbReference>
<sequence length="606" mass="68422">MMRYVISLLLLLLFTAPMLHAQEISVTASVGDRIVYENEPFRYTVTVEGSANFDKVSLGESQEIELQPGRTATSENFSIINGRVTRSKSITYTLIPKKSGKMTIPPASVKIDGTLHASNPVELTVLKGQQSPQVGSGPPQSGNKDVMQVPDDQIFIKPIVSKTSLFVGEGATVTYKLYYRVNITRYEQTQDIKPEGFWKEEFDIDEHVSSQNEYLNGALYRVATIKKFRVFPTRAGELEISPYRAVCEVLMTDVMRNRWGLSMNFNQFFNSMGKTMKAEVYAPAIKFEVKPLPSPQPDGFNGAVGKFDFEANLDKDTVQVGTPVSFKFKVAGEGNIATLPEISLELPSIFEQYDPKVQRDIKKQGNLVTGEKVTEIIAIPRTSGDFELGRVKFVYFDPEKRKYITLSSPEMAIYVKQGSYSPTSAFADKREIARFGTDIRFIKTDTETLHPKRAPIYRSAWFYGSMMIPALAFVFFFIQKQRDEKMQGDVAYARRYKANPEARKRLKAAKTFLKENSQQAFFAELEAALIKFIGNKFNIAEQAMTKDEIKSVLQSKSVSSEMIEQLMHILTTSEMYRYAPSVTSKENLDAFYEEAEKIISELSKSA</sequence>
<dbReference type="AlphaFoldDB" id="B3QY75"/>
<dbReference type="Pfam" id="PF13584">
    <property type="entry name" value="BatD"/>
    <property type="match status" value="2"/>
</dbReference>
<evidence type="ECO:0000313" key="4">
    <source>
        <dbReference type="Proteomes" id="UP000001208"/>
    </source>
</evidence>
<dbReference type="KEGG" id="cts:Ctha_2592"/>
<feature type="signal peptide" evidence="2">
    <location>
        <begin position="1"/>
        <end position="21"/>
    </location>
</feature>
<evidence type="ECO:0000313" key="3">
    <source>
        <dbReference type="EMBL" id="ACF15041.1"/>
    </source>
</evidence>
<dbReference type="HOGENOM" id="CLU_016843_1_0_10"/>
<feature type="chain" id="PRO_5002795921" description="Protein BatD" evidence="2">
    <location>
        <begin position="22"/>
        <end position="606"/>
    </location>
</feature>
<proteinExistence type="predicted"/>
<dbReference type="Proteomes" id="UP000001208">
    <property type="component" value="Chromosome"/>
</dbReference>
<gene>
    <name evidence="3" type="ordered locus">Ctha_2592</name>
</gene>
<keyword evidence="1" id="KW-0472">Membrane</keyword>
<organism evidence="3 4">
    <name type="scientific">Chloroherpeton thalassium (strain ATCC 35110 / GB-78)</name>
    <dbReference type="NCBI Taxonomy" id="517418"/>
    <lineage>
        <taxon>Bacteria</taxon>
        <taxon>Pseudomonadati</taxon>
        <taxon>Chlorobiota</taxon>
        <taxon>Chlorobiia</taxon>
        <taxon>Chlorobiales</taxon>
        <taxon>Chloroherpetonaceae</taxon>
        <taxon>Chloroherpeton</taxon>
    </lineage>
</organism>
<dbReference type="STRING" id="517418.Ctha_2592"/>
<dbReference type="EMBL" id="CP001100">
    <property type="protein sequence ID" value="ACF15041.1"/>
    <property type="molecule type" value="Genomic_DNA"/>
</dbReference>
<keyword evidence="1" id="KW-0812">Transmembrane</keyword>
<dbReference type="PANTHER" id="PTHR40940:SF2">
    <property type="entry name" value="BATD"/>
    <property type="match status" value="1"/>
</dbReference>
<accession>B3QY75</accession>
<dbReference type="OrthoDB" id="2079210at2"/>
<dbReference type="InterPro" id="IPR025738">
    <property type="entry name" value="BatD"/>
</dbReference>
<keyword evidence="2" id="KW-0732">Signal</keyword>
<evidence type="ECO:0000256" key="1">
    <source>
        <dbReference type="SAM" id="Phobius"/>
    </source>
</evidence>
<evidence type="ECO:0008006" key="5">
    <source>
        <dbReference type="Google" id="ProtNLM"/>
    </source>
</evidence>
<keyword evidence="1" id="KW-1133">Transmembrane helix</keyword>
<feature type="transmembrane region" description="Helical" evidence="1">
    <location>
        <begin position="460"/>
        <end position="478"/>
    </location>
</feature>
<dbReference type="eggNOG" id="COG0457">
    <property type="taxonomic scope" value="Bacteria"/>
</dbReference>